<dbReference type="OrthoDB" id="1467107at2"/>
<dbReference type="Proteomes" id="UP000248745">
    <property type="component" value="Unassembled WGS sequence"/>
</dbReference>
<keyword evidence="1" id="KW-0732">Signal</keyword>
<organism evidence="2 3">
    <name type="scientific">Taibaiella soli</name>
    <dbReference type="NCBI Taxonomy" id="1649169"/>
    <lineage>
        <taxon>Bacteria</taxon>
        <taxon>Pseudomonadati</taxon>
        <taxon>Bacteroidota</taxon>
        <taxon>Chitinophagia</taxon>
        <taxon>Chitinophagales</taxon>
        <taxon>Chitinophagaceae</taxon>
        <taxon>Taibaiella</taxon>
    </lineage>
</organism>
<name>A0A2W2AIU9_9BACT</name>
<evidence type="ECO:0000313" key="3">
    <source>
        <dbReference type="Proteomes" id="UP000248745"/>
    </source>
</evidence>
<evidence type="ECO:0008006" key="4">
    <source>
        <dbReference type="Google" id="ProtNLM"/>
    </source>
</evidence>
<proteinExistence type="predicted"/>
<dbReference type="RefSeq" id="WP_110999672.1">
    <property type="nucleotide sequence ID" value="NZ_QKTW01000019.1"/>
</dbReference>
<feature type="signal peptide" evidence="1">
    <location>
        <begin position="1"/>
        <end position="22"/>
    </location>
</feature>
<evidence type="ECO:0000313" key="2">
    <source>
        <dbReference type="EMBL" id="PZF72160.1"/>
    </source>
</evidence>
<gene>
    <name evidence="2" type="ORF">DN068_14590</name>
</gene>
<sequence length="216" mass="24534">MRQKIQFTTLLLLLLASFRTLAQESFSEGSIVYNVTMQATPGNVAKQIGTYTITIKNKMVRKEFVLDNGFSNTLIFNIAAGTAVSLKNIPDRKYAIQLNMADLKEQYKQYEGFKLNESAQTSASAGYNCNQATATYRNGKSVNVCLSKWSLTDPMIFEYFPSIKYLPLSFEFINEEGKVIVFDAKEVLRTPVESSLFRIPTDYKIITNEEYKKMSQ</sequence>
<feature type="chain" id="PRO_5016011148" description="DUF4412 domain-containing protein" evidence="1">
    <location>
        <begin position="23"/>
        <end position="216"/>
    </location>
</feature>
<dbReference type="EMBL" id="QKTW01000019">
    <property type="protein sequence ID" value="PZF72160.1"/>
    <property type="molecule type" value="Genomic_DNA"/>
</dbReference>
<reference evidence="2 3" key="1">
    <citation type="submission" date="2018-06" db="EMBL/GenBank/DDBJ databases">
        <title>Mucibacter soli gen. nov., sp. nov., a new member of the family Chitinophagaceae producing mucin.</title>
        <authorList>
            <person name="Kim M.-K."/>
            <person name="Park S."/>
            <person name="Kim T.-S."/>
            <person name="Joung Y."/>
            <person name="Han J.-H."/>
            <person name="Kim S.B."/>
        </authorList>
    </citation>
    <scope>NUCLEOTIDE SEQUENCE [LARGE SCALE GENOMIC DNA]</scope>
    <source>
        <strain evidence="2 3">R1-15</strain>
    </source>
</reference>
<dbReference type="AlphaFoldDB" id="A0A2W2AIU9"/>
<protein>
    <recommendedName>
        <fullName evidence="4">DUF4412 domain-containing protein</fullName>
    </recommendedName>
</protein>
<keyword evidence="3" id="KW-1185">Reference proteome</keyword>
<accession>A0A2W2AIU9</accession>
<evidence type="ECO:0000256" key="1">
    <source>
        <dbReference type="SAM" id="SignalP"/>
    </source>
</evidence>
<comment type="caution">
    <text evidence="2">The sequence shown here is derived from an EMBL/GenBank/DDBJ whole genome shotgun (WGS) entry which is preliminary data.</text>
</comment>